<dbReference type="RefSeq" id="WP_002679215.1">
    <property type="nucleotide sequence ID" value="NZ_CM001795.1"/>
</dbReference>
<accession>A0A0E2E806</accession>
<dbReference type="HOGENOM" id="CLU_1102397_0_0_12"/>
<dbReference type="PATRIC" id="fig|999432.5.peg.346"/>
<dbReference type="Proteomes" id="UP000011705">
    <property type="component" value="Chromosome"/>
</dbReference>
<dbReference type="AlphaFoldDB" id="A0A0E2E806"/>
<evidence type="ECO:0000313" key="1">
    <source>
        <dbReference type="EMBL" id="EMB36144.1"/>
    </source>
</evidence>
<proteinExistence type="predicted"/>
<protein>
    <submittedName>
        <fullName evidence="1">Uncharacterized protein</fullName>
    </submittedName>
</protein>
<dbReference type="GeneID" id="2739305"/>
<gene>
    <name evidence="1" type="ORF">HMPREF9726_00336</name>
</gene>
<organism evidence="1">
    <name type="scientific">Treponema denticola H-22</name>
    <dbReference type="NCBI Taxonomy" id="999432"/>
    <lineage>
        <taxon>Bacteria</taxon>
        <taxon>Pseudomonadati</taxon>
        <taxon>Spirochaetota</taxon>
        <taxon>Spirochaetia</taxon>
        <taxon>Spirochaetales</taxon>
        <taxon>Treponemataceae</taxon>
        <taxon>Treponema</taxon>
    </lineage>
</organism>
<sequence length="252" mass="29157">MKGKILKLLIIVIVIFNGACGTGVYEIVSRDQRDPDNFYVNVDSFSEENVIKCIWEEDERCDKYILMRSEDKNVLKFKEVYNGEGTEYEDRVLKEDTRYIYRLDKIRGKKRFLGNIHYMGIYSKQVKDVYEPNDRKEKAVLLQNDIQGNVYYYRSHEGTVLEDEDWYKVRIPAKRQATIAIVYDAANLPFIITKPYNGSSEKPANNVGIIIKNDTDVEKELSFKISLDRNIVVSGSAGGGCYPYTLRLISIK</sequence>
<dbReference type="EMBL" id="AGDV01000001">
    <property type="protein sequence ID" value="EMB36144.1"/>
    <property type="molecule type" value="Genomic_DNA"/>
</dbReference>
<name>A0A0E2E806_TREDN</name>
<comment type="caution">
    <text evidence="1">The sequence shown here is derived from an EMBL/GenBank/DDBJ whole genome shotgun (WGS) entry which is preliminary data.</text>
</comment>
<reference evidence="1" key="1">
    <citation type="submission" date="2012-01" db="EMBL/GenBank/DDBJ databases">
        <title>The Genome Sequence of Treponema denticola H-22.</title>
        <authorList>
            <consortium name="The Broad Institute Genome Sequencing Platform"/>
            <person name="Earl A."/>
            <person name="Ward D."/>
            <person name="Feldgarden M."/>
            <person name="Gevers D."/>
            <person name="Blanton J.M."/>
            <person name="Fenno C.J."/>
            <person name="Baranova O.V."/>
            <person name="Mathney J."/>
            <person name="Dewhirst F.E."/>
            <person name="Izard J."/>
            <person name="Young S.K."/>
            <person name="Zeng Q."/>
            <person name="Gargeya S."/>
            <person name="Fitzgerald M."/>
            <person name="Haas B."/>
            <person name="Abouelleil A."/>
            <person name="Alvarado L."/>
            <person name="Arachchi H.M."/>
            <person name="Berlin A."/>
            <person name="Chapman S.B."/>
            <person name="Gearin G."/>
            <person name="Goldberg J."/>
            <person name="Griggs A."/>
            <person name="Gujja S."/>
            <person name="Hansen M."/>
            <person name="Heiman D."/>
            <person name="Howarth C."/>
            <person name="Larimer J."/>
            <person name="Lui A."/>
            <person name="MacDonald P.J.P."/>
            <person name="McCowen C."/>
            <person name="Montmayeur A."/>
            <person name="Murphy C."/>
            <person name="Neiman D."/>
            <person name="Pearson M."/>
            <person name="Priest M."/>
            <person name="Roberts A."/>
            <person name="Saif S."/>
            <person name="Shea T."/>
            <person name="Sisk P."/>
            <person name="Stolte C."/>
            <person name="Sykes S."/>
            <person name="Wortman J."/>
            <person name="Nusbaum C."/>
            <person name="Birren B."/>
        </authorList>
    </citation>
    <scope>NUCLEOTIDE SEQUENCE [LARGE SCALE GENOMIC DNA]</scope>
    <source>
        <strain evidence="1">H-22</strain>
    </source>
</reference>